<evidence type="ECO:0000313" key="5">
    <source>
        <dbReference type="Proteomes" id="UP000306102"/>
    </source>
</evidence>
<evidence type="ECO:0000313" key="4">
    <source>
        <dbReference type="EMBL" id="THF97373.1"/>
    </source>
</evidence>
<sequence length="122" mass="13777">MLSTPLKVLFFVLFVTLTIVAALDTDQDLVDHEDDFDDHSRGEIKETASLRGQRRPDCYKKKCVNVKTDQLNCGMRGYKCKYAEICCGGRFVNASFDKSHCGGCHKKCKKGELCEYGMCDYA</sequence>
<evidence type="ECO:0000256" key="2">
    <source>
        <dbReference type="ARBA" id="ARBA00022729"/>
    </source>
</evidence>
<dbReference type="STRING" id="542762.A0A4S4D647"/>
<protein>
    <recommendedName>
        <fullName evidence="6">Stigma-specific STIG1-like protein 1</fullName>
    </recommendedName>
</protein>
<dbReference type="EMBL" id="SDRB02012565">
    <property type="protein sequence ID" value="THF97373.1"/>
    <property type="molecule type" value="Genomic_DNA"/>
</dbReference>
<dbReference type="Pfam" id="PF04885">
    <property type="entry name" value="Stig1"/>
    <property type="match status" value="1"/>
</dbReference>
<proteinExistence type="inferred from homology"/>
<keyword evidence="2 3" id="KW-0732">Signal</keyword>
<dbReference type="AlphaFoldDB" id="A0A4S4D647"/>
<dbReference type="Proteomes" id="UP000306102">
    <property type="component" value="Unassembled WGS sequence"/>
</dbReference>
<reference evidence="4 5" key="1">
    <citation type="journal article" date="2018" name="Proc. Natl. Acad. Sci. U.S.A.">
        <title>Draft genome sequence of Camellia sinensis var. sinensis provides insights into the evolution of the tea genome and tea quality.</title>
        <authorList>
            <person name="Wei C."/>
            <person name="Yang H."/>
            <person name="Wang S."/>
            <person name="Zhao J."/>
            <person name="Liu C."/>
            <person name="Gao L."/>
            <person name="Xia E."/>
            <person name="Lu Y."/>
            <person name="Tai Y."/>
            <person name="She G."/>
            <person name="Sun J."/>
            <person name="Cao H."/>
            <person name="Tong W."/>
            <person name="Gao Q."/>
            <person name="Li Y."/>
            <person name="Deng W."/>
            <person name="Jiang X."/>
            <person name="Wang W."/>
            <person name="Chen Q."/>
            <person name="Zhang S."/>
            <person name="Li H."/>
            <person name="Wu J."/>
            <person name="Wang P."/>
            <person name="Li P."/>
            <person name="Shi C."/>
            <person name="Zheng F."/>
            <person name="Jian J."/>
            <person name="Huang B."/>
            <person name="Shan D."/>
            <person name="Shi M."/>
            <person name="Fang C."/>
            <person name="Yue Y."/>
            <person name="Li F."/>
            <person name="Li D."/>
            <person name="Wei S."/>
            <person name="Han B."/>
            <person name="Jiang C."/>
            <person name="Yin Y."/>
            <person name="Xia T."/>
            <person name="Zhang Z."/>
            <person name="Bennetzen J.L."/>
            <person name="Zhao S."/>
            <person name="Wan X."/>
        </authorList>
    </citation>
    <scope>NUCLEOTIDE SEQUENCE [LARGE SCALE GENOMIC DNA]</scope>
    <source>
        <strain evidence="5">cv. Shuchazao</strain>
        <tissue evidence="4">Leaf</tissue>
    </source>
</reference>
<feature type="signal peptide" evidence="3">
    <location>
        <begin position="1"/>
        <end position="22"/>
    </location>
</feature>
<feature type="chain" id="PRO_5020276802" description="Stigma-specific STIG1-like protein 1" evidence="3">
    <location>
        <begin position="23"/>
        <end position="122"/>
    </location>
</feature>
<evidence type="ECO:0008006" key="6">
    <source>
        <dbReference type="Google" id="ProtNLM"/>
    </source>
</evidence>
<dbReference type="InterPro" id="IPR006969">
    <property type="entry name" value="Stig-like"/>
</dbReference>
<organism evidence="4 5">
    <name type="scientific">Camellia sinensis var. sinensis</name>
    <name type="common">China tea</name>
    <dbReference type="NCBI Taxonomy" id="542762"/>
    <lineage>
        <taxon>Eukaryota</taxon>
        <taxon>Viridiplantae</taxon>
        <taxon>Streptophyta</taxon>
        <taxon>Embryophyta</taxon>
        <taxon>Tracheophyta</taxon>
        <taxon>Spermatophyta</taxon>
        <taxon>Magnoliopsida</taxon>
        <taxon>eudicotyledons</taxon>
        <taxon>Gunneridae</taxon>
        <taxon>Pentapetalae</taxon>
        <taxon>asterids</taxon>
        <taxon>Ericales</taxon>
        <taxon>Theaceae</taxon>
        <taxon>Camellia</taxon>
    </lineage>
</organism>
<evidence type="ECO:0000256" key="1">
    <source>
        <dbReference type="ARBA" id="ARBA00006010"/>
    </source>
</evidence>
<gene>
    <name evidence="4" type="ORF">TEA_017373</name>
</gene>
<name>A0A4S4D647_CAMSN</name>
<comment type="similarity">
    <text evidence="1">Belongs to the STIG1 family.</text>
</comment>
<dbReference type="PANTHER" id="PTHR33227">
    <property type="entry name" value="STIGMA-SPECIFIC STIG1-LIKE PROTEIN 3"/>
    <property type="match status" value="1"/>
</dbReference>
<evidence type="ECO:0000256" key="3">
    <source>
        <dbReference type="SAM" id="SignalP"/>
    </source>
</evidence>
<keyword evidence="5" id="KW-1185">Reference proteome</keyword>
<comment type="caution">
    <text evidence="4">The sequence shown here is derived from an EMBL/GenBank/DDBJ whole genome shotgun (WGS) entry which is preliminary data.</text>
</comment>
<accession>A0A4S4D647</accession>
<dbReference type="PANTHER" id="PTHR33227:SF59">
    <property type="entry name" value="STIGMA-SPECIFIC STIG1-LIKE PROTEIN 3"/>
    <property type="match status" value="1"/>
</dbReference>